<feature type="active site" description="Charge relay system" evidence="1">
    <location>
        <position position="221"/>
    </location>
</feature>
<feature type="active site" description="Nucleophile" evidence="1">
    <location>
        <position position="94"/>
    </location>
</feature>
<dbReference type="InterPro" id="IPR012354">
    <property type="entry name" value="Esterase_lipase"/>
</dbReference>
<evidence type="ECO:0000259" key="2">
    <source>
        <dbReference type="Pfam" id="PF12697"/>
    </source>
</evidence>
<comment type="caution">
    <text evidence="3">The sequence shown here is derived from an EMBL/GenBank/DDBJ whole genome shotgun (WGS) entry which is preliminary data.</text>
</comment>
<dbReference type="AlphaFoldDB" id="A0A921DWD4"/>
<dbReference type="Pfam" id="PF12697">
    <property type="entry name" value="Abhydrolase_6"/>
    <property type="match status" value="1"/>
</dbReference>
<feature type="domain" description="AB hydrolase-1" evidence="2">
    <location>
        <begin position="19"/>
        <end position="226"/>
    </location>
</feature>
<proteinExistence type="predicted"/>
<dbReference type="EMBL" id="DYYI01000012">
    <property type="protein sequence ID" value="HJE19007.1"/>
    <property type="molecule type" value="Genomic_DNA"/>
</dbReference>
<reference evidence="3" key="1">
    <citation type="journal article" date="2021" name="PeerJ">
        <title>Extensive microbial diversity within the chicken gut microbiome revealed by metagenomics and culture.</title>
        <authorList>
            <person name="Gilroy R."/>
            <person name="Ravi A."/>
            <person name="Getino M."/>
            <person name="Pursley I."/>
            <person name="Horton D.L."/>
            <person name="Alikhan N.F."/>
            <person name="Baker D."/>
            <person name="Gharbi K."/>
            <person name="Hall N."/>
            <person name="Watson M."/>
            <person name="Adriaenssens E.M."/>
            <person name="Foster-Nyarko E."/>
            <person name="Jarju S."/>
            <person name="Secka A."/>
            <person name="Antonio M."/>
            <person name="Oren A."/>
            <person name="Chaudhuri R.R."/>
            <person name="La Ragione R."/>
            <person name="Hildebrand F."/>
            <person name="Pallen M.J."/>
        </authorList>
    </citation>
    <scope>NUCLEOTIDE SEQUENCE</scope>
    <source>
        <strain evidence="3">6019</strain>
    </source>
</reference>
<evidence type="ECO:0000313" key="4">
    <source>
        <dbReference type="Proteomes" id="UP000763505"/>
    </source>
</evidence>
<accession>A0A921DWD4</accession>
<dbReference type="InterPro" id="IPR029058">
    <property type="entry name" value="AB_hydrolase_fold"/>
</dbReference>
<reference evidence="3" key="2">
    <citation type="submission" date="2021-09" db="EMBL/GenBank/DDBJ databases">
        <authorList>
            <person name="Gilroy R."/>
        </authorList>
    </citation>
    <scope>NUCLEOTIDE SEQUENCE</scope>
    <source>
        <strain evidence="3">6019</strain>
    </source>
</reference>
<gene>
    <name evidence="3" type="ORF">K8V35_01465</name>
</gene>
<protein>
    <submittedName>
        <fullName evidence="3">Alpha/beta fold hydrolase</fullName>
    </submittedName>
</protein>
<keyword evidence="3" id="KW-0378">Hydrolase</keyword>
<organism evidence="3 4">
    <name type="scientific">Aliicoccus persicus</name>
    <dbReference type="NCBI Taxonomy" id="930138"/>
    <lineage>
        <taxon>Bacteria</taxon>
        <taxon>Bacillati</taxon>
        <taxon>Bacillota</taxon>
        <taxon>Bacilli</taxon>
        <taxon>Bacillales</taxon>
        <taxon>Staphylococcaceae</taxon>
        <taxon>Aliicoccus</taxon>
    </lineage>
</organism>
<dbReference type="SUPFAM" id="SSF53474">
    <property type="entry name" value="alpha/beta-Hydrolases"/>
    <property type="match status" value="1"/>
</dbReference>
<dbReference type="GO" id="GO:0052689">
    <property type="term" value="F:carboxylic ester hydrolase activity"/>
    <property type="evidence" value="ECO:0007669"/>
    <property type="project" value="InterPro"/>
</dbReference>
<dbReference type="Gene3D" id="3.40.50.1820">
    <property type="entry name" value="alpha/beta hydrolase"/>
    <property type="match status" value="1"/>
</dbReference>
<dbReference type="InterPro" id="IPR051044">
    <property type="entry name" value="MAG_DAG_Lipase"/>
</dbReference>
<feature type="active site" description="Charge relay system" evidence="1">
    <location>
        <position position="191"/>
    </location>
</feature>
<evidence type="ECO:0000313" key="3">
    <source>
        <dbReference type="EMBL" id="HJE19007.1"/>
    </source>
</evidence>
<evidence type="ECO:0000256" key="1">
    <source>
        <dbReference type="PIRSR" id="PIRSR017388-1"/>
    </source>
</evidence>
<name>A0A921DWD4_9STAP</name>
<sequence length="245" mass="27939">MKIQLPKPFYFEGEADFAVLLLHGFTGNSSDVRQLGRFLEKQNITSMAPHYEGHAEDPQNILSASPHVWWSQVVDSYETLKDKGFDTIYVFGVSLGGVYALRLAAEKEVSGISTICSPMFLKEDAALFESFKTYARTFKKLEGKDEATIEAEIATYEKTNIFEEIREVIQYTKDRLEDVYEPVLVVQSKHDPVINPESGNIIFDNISSDDKNLMWLEKSGHVPTIDVEKQELFERLLAFINELQQ</sequence>
<dbReference type="PANTHER" id="PTHR11614">
    <property type="entry name" value="PHOSPHOLIPASE-RELATED"/>
    <property type="match status" value="1"/>
</dbReference>
<dbReference type="PIRSF" id="PIRSF017388">
    <property type="entry name" value="Esterase_lipase"/>
    <property type="match status" value="1"/>
</dbReference>
<dbReference type="Proteomes" id="UP000763505">
    <property type="component" value="Unassembled WGS sequence"/>
</dbReference>
<dbReference type="InterPro" id="IPR000073">
    <property type="entry name" value="AB_hydrolase_1"/>
</dbReference>